<dbReference type="OrthoDB" id="9785718at2"/>
<dbReference type="Proteomes" id="UP000010467">
    <property type="component" value="Chromosome"/>
</dbReference>
<dbReference type="EMBL" id="CP003382">
    <property type="protein sequence ID" value="AFZ68530.1"/>
    <property type="molecule type" value="Genomic_DNA"/>
</dbReference>
<name>L0A684_DEIPD</name>
<evidence type="ECO:0000313" key="4">
    <source>
        <dbReference type="Proteomes" id="UP000010467"/>
    </source>
</evidence>
<feature type="domain" description="Response regulatory" evidence="2">
    <location>
        <begin position="13"/>
        <end position="138"/>
    </location>
</feature>
<keyword evidence="4" id="KW-1185">Reference proteome</keyword>
<organism evidence="3 4">
    <name type="scientific">Deinococcus peraridilitoris (strain DSM 19664 / LMG 22246 / CIP 109416 / KR-200)</name>
    <dbReference type="NCBI Taxonomy" id="937777"/>
    <lineage>
        <taxon>Bacteria</taxon>
        <taxon>Thermotogati</taxon>
        <taxon>Deinococcota</taxon>
        <taxon>Deinococci</taxon>
        <taxon>Deinococcales</taxon>
        <taxon>Deinococcaceae</taxon>
        <taxon>Deinococcus</taxon>
    </lineage>
</organism>
<keyword evidence="3" id="KW-0238">DNA-binding</keyword>
<dbReference type="STRING" id="937777.Deipe_3082"/>
<dbReference type="PANTHER" id="PTHR44520">
    <property type="entry name" value="RESPONSE REGULATOR RCP1-RELATED"/>
    <property type="match status" value="1"/>
</dbReference>
<dbReference type="KEGG" id="dpd:Deipe_3082"/>
<dbReference type="Pfam" id="PF00072">
    <property type="entry name" value="Response_reg"/>
    <property type="match status" value="1"/>
</dbReference>
<dbReference type="CDD" id="cd17557">
    <property type="entry name" value="REC_Rcp-like"/>
    <property type="match status" value="1"/>
</dbReference>
<dbReference type="SMART" id="SM00448">
    <property type="entry name" value="REC"/>
    <property type="match status" value="1"/>
</dbReference>
<dbReference type="GO" id="GO:0000160">
    <property type="term" value="P:phosphorelay signal transduction system"/>
    <property type="evidence" value="ECO:0007669"/>
    <property type="project" value="InterPro"/>
</dbReference>
<dbReference type="RefSeq" id="WP_015236829.1">
    <property type="nucleotide sequence ID" value="NC_019793.1"/>
</dbReference>
<sequence length="159" mass="17584">MLESGAAPAPPVHILLVEDDLNDAELACEVFRQINVPHEVHRVDHAEGALTYLSDLGPAGPNPRPGLVILDLRLPQQSGFDVLRRLKDDRQLNTIPVLVLTGSPAEKDIWSSYHLHANAYIVKPGNAEGFMTVLRQLAEFYLRVVLLPPPAPPPNRNQR</sequence>
<dbReference type="InterPro" id="IPR052893">
    <property type="entry name" value="TCS_response_regulator"/>
</dbReference>
<protein>
    <submittedName>
        <fullName evidence="3">Response regulator with CheY-like receiver domain and winged-helix DNA-binding domain protein</fullName>
    </submittedName>
</protein>
<dbReference type="InterPro" id="IPR001789">
    <property type="entry name" value="Sig_transdc_resp-reg_receiver"/>
</dbReference>
<dbReference type="eggNOG" id="COG0745">
    <property type="taxonomic scope" value="Bacteria"/>
</dbReference>
<evidence type="ECO:0000256" key="1">
    <source>
        <dbReference type="PROSITE-ProRule" id="PRU00169"/>
    </source>
</evidence>
<evidence type="ECO:0000313" key="3">
    <source>
        <dbReference type="EMBL" id="AFZ68530.1"/>
    </source>
</evidence>
<dbReference type="PROSITE" id="PS50110">
    <property type="entry name" value="RESPONSE_REGULATORY"/>
    <property type="match status" value="1"/>
</dbReference>
<dbReference type="HOGENOM" id="CLU_000445_69_17_0"/>
<proteinExistence type="predicted"/>
<dbReference type="InterPro" id="IPR011006">
    <property type="entry name" value="CheY-like_superfamily"/>
</dbReference>
<dbReference type="SUPFAM" id="SSF52172">
    <property type="entry name" value="CheY-like"/>
    <property type="match status" value="1"/>
</dbReference>
<accession>L0A684</accession>
<dbReference type="GO" id="GO:0003677">
    <property type="term" value="F:DNA binding"/>
    <property type="evidence" value="ECO:0007669"/>
    <property type="project" value="UniProtKB-KW"/>
</dbReference>
<reference evidence="4" key="1">
    <citation type="submission" date="2012-03" db="EMBL/GenBank/DDBJ databases">
        <title>Complete sequence of chromosome of Deinococcus peraridilitoris DSM 19664.</title>
        <authorList>
            <person name="Lucas S."/>
            <person name="Copeland A."/>
            <person name="Lapidus A."/>
            <person name="Glavina del Rio T."/>
            <person name="Dalin E."/>
            <person name="Tice H."/>
            <person name="Bruce D."/>
            <person name="Goodwin L."/>
            <person name="Pitluck S."/>
            <person name="Peters L."/>
            <person name="Mikhailova N."/>
            <person name="Lu M."/>
            <person name="Kyrpides N."/>
            <person name="Mavromatis K."/>
            <person name="Ivanova N."/>
            <person name="Brettin T."/>
            <person name="Detter J.C."/>
            <person name="Han C."/>
            <person name="Larimer F."/>
            <person name="Land M."/>
            <person name="Hauser L."/>
            <person name="Markowitz V."/>
            <person name="Cheng J.-F."/>
            <person name="Hugenholtz P."/>
            <person name="Woyke T."/>
            <person name="Wu D."/>
            <person name="Pukall R."/>
            <person name="Steenblock K."/>
            <person name="Brambilla E."/>
            <person name="Klenk H.-P."/>
            <person name="Eisen J.A."/>
        </authorList>
    </citation>
    <scope>NUCLEOTIDE SEQUENCE [LARGE SCALE GENOMIC DNA]</scope>
    <source>
        <strain evidence="4">DSM 19664 / LMG 22246 / CIP 109416 / KR-200</strain>
    </source>
</reference>
<gene>
    <name evidence="3" type="ordered locus">Deipe_3082</name>
</gene>
<dbReference type="AlphaFoldDB" id="L0A684"/>
<evidence type="ECO:0000259" key="2">
    <source>
        <dbReference type="PROSITE" id="PS50110"/>
    </source>
</evidence>
<dbReference type="PATRIC" id="fig|937777.3.peg.3098"/>
<keyword evidence="1" id="KW-0597">Phosphoprotein</keyword>
<dbReference type="Gene3D" id="3.40.50.2300">
    <property type="match status" value="1"/>
</dbReference>
<feature type="modified residue" description="4-aspartylphosphate" evidence="1">
    <location>
        <position position="71"/>
    </location>
</feature>